<dbReference type="SUPFAM" id="SSF140459">
    <property type="entry name" value="PE/PPE dimer-like"/>
    <property type="match status" value="1"/>
</dbReference>
<feature type="domain" description="PPE" evidence="2">
    <location>
        <begin position="1"/>
        <end position="61"/>
    </location>
</feature>
<dbReference type="InterPro" id="IPR018649">
    <property type="entry name" value="SHOCT"/>
</dbReference>
<gene>
    <name evidence="5" type="ORF">MRAB57_3783</name>
</gene>
<dbReference type="Pfam" id="PF09851">
    <property type="entry name" value="SHOCT"/>
    <property type="match status" value="1"/>
</dbReference>
<dbReference type="InterPro" id="IPR000030">
    <property type="entry name" value="PPE_dom"/>
</dbReference>
<dbReference type="GO" id="GO:0052572">
    <property type="term" value="P:response to host immune response"/>
    <property type="evidence" value="ECO:0007669"/>
    <property type="project" value="TreeGrafter"/>
</dbReference>
<dbReference type="AlphaFoldDB" id="A0A2U3NWQ4"/>
<comment type="similarity">
    <text evidence="1">Belongs to the mycobacterial PPE family.</text>
</comment>
<feature type="domain" description="SHOCT" evidence="3">
    <location>
        <begin position="299"/>
        <end position="324"/>
    </location>
</feature>
<accession>A0A2U3NWQ4</accession>
<dbReference type="Gene3D" id="1.20.1260.20">
    <property type="entry name" value="PPE superfamily"/>
    <property type="match status" value="1"/>
</dbReference>
<dbReference type="STRING" id="1841860.GCA_900157375_03785"/>
<organism evidence="5 6">
    <name type="scientific">Mycobacterium rhizamassiliense</name>
    <dbReference type="NCBI Taxonomy" id="1841860"/>
    <lineage>
        <taxon>Bacteria</taxon>
        <taxon>Bacillati</taxon>
        <taxon>Actinomycetota</taxon>
        <taxon>Actinomycetes</taxon>
        <taxon>Mycobacteriales</taxon>
        <taxon>Mycobacteriaceae</taxon>
        <taxon>Mycobacterium</taxon>
    </lineage>
</organism>
<evidence type="ECO:0000313" key="6">
    <source>
        <dbReference type="Proteomes" id="UP000240988"/>
    </source>
</evidence>
<dbReference type="Pfam" id="PF12484">
    <property type="entry name" value="PPE-SVP"/>
    <property type="match status" value="1"/>
</dbReference>
<dbReference type="EMBL" id="FUFA01000005">
    <property type="protein sequence ID" value="SPM35947.1"/>
    <property type="molecule type" value="Genomic_DNA"/>
</dbReference>
<dbReference type="Pfam" id="PF00823">
    <property type="entry name" value="PPE"/>
    <property type="match status" value="1"/>
</dbReference>
<evidence type="ECO:0000313" key="5">
    <source>
        <dbReference type="EMBL" id="SPM35947.1"/>
    </source>
</evidence>
<evidence type="ECO:0000259" key="3">
    <source>
        <dbReference type="Pfam" id="PF09851"/>
    </source>
</evidence>
<sequence length="326" mass="32732">MTVPPAVIASNRAELTSLIATNLMGQNAAAIAANEVAYSEMWAQDVTAMYSYAGEAKAAAQVSPFTPPQQTTNQQGLGAQAAATAQAAGTSAGHAQTALSSGQVMSTVPNALQTLTTSSELSEFSNPYDVISLGSGLFGNGLGLLGFSGTAGFISDAEHKIGGTKVVSAPQPQLGAAARQPEPATTVSAGRGRADALGKLSVPQGWASGAPEMRLVAAESPSATPAPAGRGLLSGMPLFGGAPLMSLAGRDAADSRSRRADKGEGARVGAAVIPIGRDEKPAGQGAATAAGMREMTDLLGKLAELRDSGALTDQEFAEQKQRLLGG</sequence>
<keyword evidence="6" id="KW-1185">Reference proteome</keyword>
<evidence type="ECO:0008006" key="7">
    <source>
        <dbReference type="Google" id="ProtNLM"/>
    </source>
</evidence>
<dbReference type="InterPro" id="IPR038332">
    <property type="entry name" value="PPE_sf"/>
</dbReference>
<evidence type="ECO:0000259" key="2">
    <source>
        <dbReference type="Pfam" id="PF00823"/>
    </source>
</evidence>
<feature type="domain" description="PPE family C-terminal" evidence="4">
    <location>
        <begin position="188"/>
        <end position="261"/>
    </location>
</feature>
<dbReference type="Proteomes" id="UP000240988">
    <property type="component" value="Unassembled WGS sequence"/>
</dbReference>
<protein>
    <recommendedName>
        <fullName evidence="7">PPE family protein</fullName>
    </recommendedName>
</protein>
<proteinExistence type="inferred from homology"/>
<evidence type="ECO:0000256" key="1">
    <source>
        <dbReference type="ARBA" id="ARBA00010652"/>
    </source>
</evidence>
<evidence type="ECO:0000259" key="4">
    <source>
        <dbReference type="Pfam" id="PF12484"/>
    </source>
</evidence>
<dbReference type="InterPro" id="IPR022171">
    <property type="entry name" value="PPE_C"/>
</dbReference>
<dbReference type="PANTHER" id="PTHR46766:SF1">
    <property type="entry name" value="GLUTAMINE-RICH PROTEIN 2"/>
    <property type="match status" value="1"/>
</dbReference>
<reference evidence="5 6" key="1">
    <citation type="submission" date="2017-01" db="EMBL/GenBank/DDBJ databases">
        <authorList>
            <consortium name="Urmite Genomes"/>
        </authorList>
    </citation>
    <scope>NUCLEOTIDE SEQUENCE [LARGE SCALE GENOMIC DNA]</scope>
    <source>
        <strain evidence="5 6">AB57</strain>
    </source>
</reference>
<name>A0A2U3NWQ4_9MYCO</name>
<dbReference type="PANTHER" id="PTHR46766">
    <property type="entry name" value="GLUTAMINE-RICH PROTEIN 2"/>
    <property type="match status" value="1"/>
</dbReference>